<dbReference type="InterPro" id="IPR037004">
    <property type="entry name" value="Exonuc_VII_ssu_sf"/>
</dbReference>
<evidence type="ECO:0000256" key="4">
    <source>
        <dbReference type="ARBA" id="ARBA00022801"/>
    </source>
</evidence>
<dbReference type="Gene3D" id="1.10.287.1040">
    <property type="entry name" value="Exonuclease VII, small subunit"/>
    <property type="match status" value="1"/>
</dbReference>
<comment type="subunit">
    <text evidence="6">Heterooligomer composed of large and small subunits.</text>
</comment>
<keyword evidence="4 6" id="KW-0378">Hydrolase</keyword>
<evidence type="ECO:0000256" key="6">
    <source>
        <dbReference type="HAMAP-Rule" id="MF_00337"/>
    </source>
</evidence>
<keyword evidence="8" id="KW-1185">Reference proteome</keyword>
<dbReference type="PANTHER" id="PTHR34137:SF1">
    <property type="entry name" value="EXODEOXYRIBONUCLEASE 7 SMALL SUBUNIT"/>
    <property type="match status" value="1"/>
</dbReference>
<sequence>MTRGSEGAPQTFEEAMARIEVLVREMETGSVALEELIQKYEEGMRLLKFCRDKLAQAEQKIEILTRSVEEGGRGAGSPEG</sequence>
<organism evidence="7 8">
    <name type="scientific">Candidatus Methylacidithermus pantelleriae</name>
    <dbReference type="NCBI Taxonomy" id="2744239"/>
    <lineage>
        <taxon>Bacteria</taxon>
        <taxon>Pseudomonadati</taxon>
        <taxon>Verrucomicrobiota</taxon>
        <taxon>Methylacidiphilae</taxon>
        <taxon>Methylacidiphilales</taxon>
        <taxon>Methylacidiphilaceae</taxon>
        <taxon>Candidatus Methylacidithermus</taxon>
    </lineage>
</organism>
<comment type="similarity">
    <text evidence="1 6">Belongs to the XseB family.</text>
</comment>
<evidence type="ECO:0000313" key="7">
    <source>
        <dbReference type="EMBL" id="CAF0698921.1"/>
    </source>
</evidence>
<reference evidence="7" key="1">
    <citation type="submission" date="2021-02" db="EMBL/GenBank/DDBJ databases">
        <authorList>
            <person name="Cremers G."/>
            <person name="Picone N."/>
        </authorList>
    </citation>
    <scope>NUCLEOTIDE SEQUENCE</scope>
    <source>
        <strain evidence="7">PQ17</strain>
    </source>
</reference>
<dbReference type="Proteomes" id="UP000663859">
    <property type="component" value="Unassembled WGS sequence"/>
</dbReference>
<keyword evidence="5 6" id="KW-0269">Exonuclease</keyword>
<comment type="subcellular location">
    <subcellularLocation>
        <location evidence="6">Cytoplasm</location>
    </subcellularLocation>
</comment>
<dbReference type="SUPFAM" id="SSF116842">
    <property type="entry name" value="XseB-like"/>
    <property type="match status" value="1"/>
</dbReference>
<dbReference type="NCBIfam" id="TIGR01280">
    <property type="entry name" value="xseB"/>
    <property type="match status" value="1"/>
</dbReference>
<dbReference type="RefSeq" id="WP_174582063.1">
    <property type="nucleotide sequence ID" value="NZ_CAJNOB010000023.1"/>
</dbReference>
<gene>
    <name evidence="6" type="primary">xseB</name>
    <name evidence="7" type="ORF">MPNT_30062</name>
</gene>
<dbReference type="InterPro" id="IPR003761">
    <property type="entry name" value="Exonuc_VII_S"/>
</dbReference>
<accession>A0A8J2BTZ4</accession>
<keyword evidence="3 6" id="KW-0540">Nuclease</keyword>
<dbReference type="HAMAP" id="MF_00337">
    <property type="entry name" value="Exonuc_7_S"/>
    <property type="match status" value="1"/>
</dbReference>
<evidence type="ECO:0000256" key="1">
    <source>
        <dbReference type="ARBA" id="ARBA00009998"/>
    </source>
</evidence>
<comment type="catalytic activity">
    <reaction evidence="6">
        <text>Exonucleolytic cleavage in either 5'- to 3'- or 3'- to 5'-direction to yield nucleoside 5'-phosphates.</text>
        <dbReference type="EC" id="3.1.11.6"/>
    </reaction>
</comment>
<dbReference type="GO" id="GO:0008855">
    <property type="term" value="F:exodeoxyribonuclease VII activity"/>
    <property type="evidence" value="ECO:0007669"/>
    <property type="project" value="UniProtKB-UniRule"/>
</dbReference>
<comment type="function">
    <text evidence="6">Bidirectionally degrades single-stranded DNA into large acid-insoluble oligonucleotides, which are then degraded further into small acid-soluble oligonucleotides.</text>
</comment>
<proteinExistence type="inferred from homology"/>
<dbReference type="PANTHER" id="PTHR34137">
    <property type="entry name" value="EXODEOXYRIBONUCLEASE 7 SMALL SUBUNIT"/>
    <property type="match status" value="1"/>
</dbReference>
<dbReference type="EMBL" id="CAJNOB010000023">
    <property type="protein sequence ID" value="CAF0698921.1"/>
    <property type="molecule type" value="Genomic_DNA"/>
</dbReference>
<dbReference type="GO" id="GO:0005829">
    <property type="term" value="C:cytosol"/>
    <property type="evidence" value="ECO:0007669"/>
    <property type="project" value="TreeGrafter"/>
</dbReference>
<evidence type="ECO:0000313" key="8">
    <source>
        <dbReference type="Proteomes" id="UP000663859"/>
    </source>
</evidence>
<comment type="caution">
    <text evidence="7">The sequence shown here is derived from an EMBL/GenBank/DDBJ whole genome shotgun (WGS) entry which is preliminary data.</text>
</comment>
<dbReference type="EC" id="3.1.11.6" evidence="6"/>
<keyword evidence="2 6" id="KW-0963">Cytoplasm</keyword>
<evidence type="ECO:0000256" key="3">
    <source>
        <dbReference type="ARBA" id="ARBA00022722"/>
    </source>
</evidence>
<name>A0A8J2BTZ4_9BACT</name>
<dbReference type="GO" id="GO:0009318">
    <property type="term" value="C:exodeoxyribonuclease VII complex"/>
    <property type="evidence" value="ECO:0007669"/>
    <property type="project" value="UniProtKB-UniRule"/>
</dbReference>
<dbReference type="Pfam" id="PF02609">
    <property type="entry name" value="Exonuc_VII_S"/>
    <property type="match status" value="1"/>
</dbReference>
<dbReference type="GO" id="GO:0006308">
    <property type="term" value="P:DNA catabolic process"/>
    <property type="evidence" value="ECO:0007669"/>
    <property type="project" value="UniProtKB-UniRule"/>
</dbReference>
<evidence type="ECO:0000256" key="5">
    <source>
        <dbReference type="ARBA" id="ARBA00022839"/>
    </source>
</evidence>
<protein>
    <recommendedName>
        <fullName evidence="6">Exodeoxyribonuclease 7 small subunit</fullName>
        <ecNumber evidence="6">3.1.11.6</ecNumber>
    </recommendedName>
    <alternativeName>
        <fullName evidence="6">Exodeoxyribonuclease VII small subunit</fullName>
        <shortName evidence="6">Exonuclease VII small subunit</shortName>
    </alternativeName>
</protein>
<evidence type="ECO:0000256" key="2">
    <source>
        <dbReference type="ARBA" id="ARBA00022490"/>
    </source>
</evidence>
<dbReference type="AlphaFoldDB" id="A0A8J2BTZ4"/>